<protein>
    <submittedName>
        <fullName evidence="1">Uncharacterized protein</fullName>
    </submittedName>
</protein>
<evidence type="ECO:0000313" key="1">
    <source>
        <dbReference type="EMBL" id="CAD9023208.1"/>
    </source>
</evidence>
<accession>A0A7S1IUD1</accession>
<name>A0A7S1IUD1_9EUGL</name>
<sequence>MVARQNLMLHSVMSLFCNERRFCLKSTGPCPQSGNLIPMTPHAVSQAPLFPAFKTSKLHASCMHTNPYLGDAMYRTEGLIDSEDPAVLQSCFQSLECHPVYCLST</sequence>
<gene>
    <name evidence="1" type="ORF">EGYM00392_LOCUS34330</name>
</gene>
<proteinExistence type="predicted"/>
<dbReference type="AlphaFoldDB" id="A0A7S1IUD1"/>
<reference evidence="1" key="1">
    <citation type="submission" date="2021-01" db="EMBL/GenBank/DDBJ databases">
        <authorList>
            <person name="Corre E."/>
            <person name="Pelletier E."/>
            <person name="Niang G."/>
            <person name="Scheremetjew M."/>
            <person name="Finn R."/>
            <person name="Kale V."/>
            <person name="Holt S."/>
            <person name="Cochrane G."/>
            <person name="Meng A."/>
            <person name="Brown T."/>
            <person name="Cohen L."/>
        </authorList>
    </citation>
    <scope>NUCLEOTIDE SEQUENCE</scope>
    <source>
        <strain evidence="1">NIES-381</strain>
    </source>
</reference>
<dbReference type="EMBL" id="HBGA01091605">
    <property type="protein sequence ID" value="CAD9023208.1"/>
    <property type="molecule type" value="Transcribed_RNA"/>
</dbReference>
<organism evidence="1">
    <name type="scientific">Eutreptiella gymnastica</name>
    <dbReference type="NCBI Taxonomy" id="73025"/>
    <lineage>
        <taxon>Eukaryota</taxon>
        <taxon>Discoba</taxon>
        <taxon>Euglenozoa</taxon>
        <taxon>Euglenida</taxon>
        <taxon>Spirocuta</taxon>
        <taxon>Euglenophyceae</taxon>
        <taxon>Eutreptiales</taxon>
        <taxon>Eutreptiaceae</taxon>
        <taxon>Eutreptiella</taxon>
    </lineage>
</organism>